<keyword evidence="4 8" id="KW-0812">Transmembrane</keyword>
<dbReference type="NCBIfam" id="TIGR01726">
    <property type="entry name" value="HEQRo_perm_3TM"/>
    <property type="match status" value="1"/>
</dbReference>
<dbReference type="FunFam" id="1.10.3720.10:FF:000006">
    <property type="entry name" value="Glutamate/aspartate ABC transporter, permease protein GltK"/>
    <property type="match status" value="1"/>
</dbReference>
<comment type="similarity">
    <text evidence="8">Belongs to the binding-protein-dependent transport system permease family.</text>
</comment>
<keyword evidence="3" id="KW-1003">Cell membrane</keyword>
<evidence type="ECO:0000256" key="8">
    <source>
        <dbReference type="RuleBase" id="RU363032"/>
    </source>
</evidence>
<keyword evidence="5" id="KW-0029">Amino-acid transport</keyword>
<dbReference type="GO" id="GO:0022857">
    <property type="term" value="F:transmembrane transporter activity"/>
    <property type="evidence" value="ECO:0007669"/>
    <property type="project" value="InterPro"/>
</dbReference>
<dbReference type="AlphaFoldDB" id="A0A1C4Y4N3"/>
<sequence>MTTVAPNAPAARAGDDRVAGPGEPVDVAHAVPQRHPLQWVATAVVAVLAAQLIHMLVTNPNFEWDVVLRYFNTESVARGLWTTLKLTVIAMAVGIVLGVLLAVCRLSSNWLLRSLAALYIWFFRGVPALVQLIFWFNMSALMPRVSIGIPFGPEFVHWETNALITPLLAAILGLGLNEGAYMAEIVRGGLMSVDQGQTEAAQALGMSRTRTLFRVVLPQAMRFIVPPTGSQVINMLKATSLVSVIALSDLLYTVQSIYNRTFQTIPLLLVACVWYLVITSILYVGQSFIERHYARGSKRNTPTRYRDVLRIRRKPVVAKVEVPS</sequence>
<dbReference type="Pfam" id="PF00528">
    <property type="entry name" value="BPD_transp_1"/>
    <property type="match status" value="1"/>
</dbReference>
<keyword evidence="6 8" id="KW-1133">Transmembrane helix</keyword>
<dbReference type="InterPro" id="IPR043429">
    <property type="entry name" value="ArtM/GltK/GlnP/TcyL/YhdX-like"/>
</dbReference>
<comment type="subcellular location">
    <subcellularLocation>
        <location evidence="1 8">Cell membrane</location>
        <topology evidence="1 8">Multi-pass membrane protein</topology>
    </subcellularLocation>
</comment>
<reference evidence="11" key="1">
    <citation type="submission" date="2016-06" db="EMBL/GenBank/DDBJ databases">
        <authorList>
            <person name="Varghese N."/>
            <person name="Submissions Spin"/>
        </authorList>
    </citation>
    <scope>NUCLEOTIDE SEQUENCE [LARGE SCALE GENOMIC DNA]</scope>
    <source>
        <strain evidence="11">DSM 43909</strain>
    </source>
</reference>
<keyword evidence="11" id="KW-1185">Reference proteome</keyword>
<evidence type="ECO:0000313" key="11">
    <source>
        <dbReference type="Proteomes" id="UP000198242"/>
    </source>
</evidence>
<dbReference type="Gene3D" id="1.10.3720.10">
    <property type="entry name" value="MetI-like"/>
    <property type="match status" value="1"/>
</dbReference>
<evidence type="ECO:0000256" key="5">
    <source>
        <dbReference type="ARBA" id="ARBA00022970"/>
    </source>
</evidence>
<name>A0A1C4Y4N3_MICVI</name>
<feature type="transmembrane region" description="Helical" evidence="8">
    <location>
        <begin position="79"/>
        <end position="103"/>
    </location>
</feature>
<dbReference type="InterPro" id="IPR035906">
    <property type="entry name" value="MetI-like_sf"/>
</dbReference>
<evidence type="ECO:0000256" key="3">
    <source>
        <dbReference type="ARBA" id="ARBA00022475"/>
    </source>
</evidence>
<dbReference type="InterPro" id="IPR010065">
    <property type="entry name" value="AA_ABC_transptr_permease_3TM"/>
</dbReference>
<feature type="transmembrane region" description="Helical" evidence="8">
    <location>
        <begin position="39"/>
        <end position="59"/>
    </location>
</feature>
<evidence type="ECO:0000256" key="1">
    <source>
        <dbReference type="ARBA" id="ARBA00004651"/>
    </source>
</evidence>
<evidence type="ECO:0000256" key="4">
    <source>
        <dbReference type="ARBA" id="ARBA00022692"/>
    </source>
</evidence>
<feature type="domain" description="ABC transmembrane type-1" evidence="9">
    <location>
        <begin position="80"/>
        <end position="286"/>
    </location>
</feature>
<dbReference type="SUPFAM" id="SSF161098">
    <property type="entry name" value="MetI-like"/>
    <property type="match status" value="1"/>
</dbReference>
<proteinExistence type="inferred from homology"/>
<evidence type="ECO:0000256" key="7">
    <source>
        <dbReference type="ARBA" id="ARBA00023136"/>
    </source>
</evidence>
<dbReference type="CDD" id="cd06261">
    <property type="entry name" value="TM_PBP2"/>
    <property type="match status" value="1"/>
</dbReference>
<evidence type="ECO:0000256" key="2">
    <source>
        <dbReference type="ARBA" id="ARBA00022448"/>
    </source>
</evidence>
<feature type="transmembrane region" description="Helical" evidence="8">
    <location>
        <begin position="156"/>
        <end position="177"/>
    </location>
</feature>
<dbReference type="PANTHER" id="PTHR30614:SF0">
    <property type="entry name" value="L-CYSTINE TRANSPORT SYSTEM PERMEASE PROTEIN TCYL"/>
    <property type="match status" value="1"/>
</dbReference>
<dbReference type="PROSITE" id="PS50928">
    <property type="entry name" value="ABC_TM1"/>
    <property type="match status" value="1"/>
</dbReference>
<keyword evidence="7 8" id="KW-0472">Membrane</keyword>
<evidence type="ECO:0000256" key="6">
    <source>
        <dbReference type="ARBA" id="ARBA00022989"/>
    </source>
</evidence>
<gene>
    <name evidence="10" type="ORF">GA0074695_3830</name>
</gene>
<protein>
    <submittedName>
        <fullName evidence="10">Polar amino acid transport system permease protein</fullName>
    </submittedName>
</protein>
<evidence type="ECO:0000313" key="10">
    <source>
        <dbReference type="EMBL" id="SCF15351.1"/>
    </source>
</evidence>
<dbReference type="OrthoDB" id="92598at2"/>
<dbReference type="RefSeq" id="WP_089007472.1">
    <property type="nucleotide sequence ID" value="NZ_LT607411.1"/>
</dbReference>
<keyword evidence="2 8" id="KW-0813">Transport</keyword>
<dbReference type="GO" id="GO:0006865">
    <property type="term" value="P:amino acid transport"/>
    <property type="evidence" value="ECO:0007669"/>
    <property type="project" value="UniProtKB-KW"/>
</dbReference>
<dbReference type="Proteomes" id="UP000198242">
    <property type="component" value="Chromosome I"/>
</dbReference>
<dbReference type="PANTHER" id="PTHR30614">
    <property type="entry name" value="MEMBRANE COMPONENT OF AMINO ACID ABC TRANSPORTER"/>
    <property type="match status" value="1"/>
</dbReference>
<dbReference type="InterPro" id="IPR000515">
    <property type="entry name" value="MetI-like"/>
</dbReference>
<dbReference type="GO" id="GO:0043190">
    <property type="term" value="C:ATP-binding cassette (ABC) transporter complex"/>
    <property type="evidence" value="ECO:0007669"/>
    <property type="project" value="InterPro"/>
</dbReference>
<evidence type="ECO:0000259" key="9">
    <source>
        <dbReference type="PROSITE" id="PS50928"/>
    </source>
</evidence>
<feature type="transmembrane region" description="Helical" evidence="8">
    <location>
        <begin position="115"/>
        <end position="136"/>
    </location>
</feature>
<dbReference type="EMBL" id="LT607411">
    <property type="protein sequence ID" value="SCF15351.1"/>
    <property type="molecule type" value="Genomic_DNA"/>
</dbReference>
<accession>A0A1C4Y4N3</accession>
<feature type="transmembrane region" description="Helical" evidence="8">
    <location>
        <begin position="264"/>
        <end position="285"/>
    </location>
</feature>
<organism evidence="10 11">
    <name type="scientific">Micromonospora viridifaciens</name>
    <dbReference type="NCBI Taxonomy" id="1881"/>
    <lineage>
        <taxon>Bacteria</taxon>
        <taxon>Bacillati</taxon>
        <taxon>Actinomycetota</taxon>
        <taxon>Actinomycetes</taxon>
        <taxon>Micromonosporales</taxon>
        <taxon>Micromonosporaceae</taxon>
        <taxon>Micromonospora</taxon>
    </lineage>
</organism>